<evidence type="ECO:0000256" key="1">
    <source>
        <dbReference type="SAM" id="MobiDB-lite"/>
    </source>
</evidence>
<dbReference type="Proteomes" id="UP000827284">
    <property type="component" value="Unassembled WGS sequence"/>
</dbReference>
<evidence type="ECO:0008006" key="5">
    <source>
        <dbReference type="Google" id="ProtNLM"/>
    </source>
</evidence>
<feature type="region of interest" description="Disordered" evidence="1">
    <location>
        <begin position="306"/>
        <end position="370"/>
    </location>
</feature>
<name>A0A9P3H7C4_9FUNG</name>
<comment type="caution">
    <text evidence="3">The sequence shown here is derived from an EMBL/GenBank/DDBJ whole genome shotgun (WGS) entry which is preliminary data.</text>
</comment>
<feature type="compositionally biased region" description="Polar residues" evidence="1">
    <location>
        <begin position="24"/>
        <end position="41"/>
    </location>
</feature>
<feature type="transmembrane region" description="Helical" evidence="2">
    <location>
        <begin position="93"/>
        <end position="114"/>
    </location>
</feature>
<keyword evidence="2" id="KW-0812">Transmembrane</keyword>
<evidence type="ECO:0000313" key="3">
    <source>
        <dbReference type="EMBL" id="GJJ71072.1"/>
    </source>
</evidence>
<feature type="region of interest" description="Disordered" evidence="1">
    <location>
        <begin position="15"/>
        <end position="43"/>
    </location>
</feature>
<dbReference type="OrthoDB" id="9996464at2759"/>
<dbReference type="AlphaFoldDB" id="A0A9P3H7C4"/>
<reference evidence="3" key="1">
    <citation type="submission" date="2021-11" db="EMBL/GenBank/DDBJ databases">
        <authorList>
            <person name="Herlambang A."/>
            <person name="Guo Y."/>
            <person name="Takashima Y."/>
            <person name="Nishizawa T."/>
        </authorList>
    </citation>
    <scope>NUCLEOTIDE SEQUENCE</scope>
    <source>
        <strain evidence="3">E1425</strain>
    </source>
</reference>
<sequence>MLLAAAYKKMKDKKDSSLLPTSDPRLSSESVTVPLNDSSAQPLRDGIQRQPSVVDVENKAAKRQQLKMLAISMFLDVVLPVILYYVLKSHISTLAALLISSAPPALNTIFKIIVYRKVDPIGILVLFGFVLSAILSVVDGDPRVLLLRDSFVTGATGVIFMVSLIPLKIGKFEVKPLTAGVSAQMMAAAPKIRYFVEDKLVEQTRSDFCWQWSHQYRRGMRASTLAWGVALLAEFALRLVFYFSSMTIDQLVMWGNIVLACCLGTAGVLTFVISHFVRKWTTDELAVVKAQLERDHDDWKAAHATYPNQQQQQQQQGYQSQQQQQGYPLPQQDYQQQQQGYPLPQQDYQQQQQQQQQHVRYPPAMDNDAI</sequence>
<gene>
    <name evidence="3" type="ORF">EMPS_03422</name>
</gene>
<dbReference type="EMBL" id="BQFW01000004">
    <property type="protein sequence ID" value="GJJ71072.1"/>
    <property type="molecule type" value="Genomic_DNA"/>
</dbReference>
<feature type="transmembrane region" description="Helical" evidence="2">
    <location>
        <begin position="251"/>
        <end position="273"/>
    </location>
</feature>
<dbReference type="PANTHER" id="PTHR24330">
    <property type="entry name" value="HOMEOBOX PROTEIN BARH-LIKE"/>
    <property type="match status" value="1"/>
</dbReference>
<evidence type="ECO:0000256" key="2">
    <source>
        <dbReference type="SAM" id="Phobius"/>
    </source>
</evidence>
<protein>
    <recommendedName>
        <fullName evidence="5">Transmembrane protein</fullName>
    </recommendedName>
</protein>
<dbReference type="PANTHER" id="PTHR24330:SF19">
    <property type="entry name" value="MEDIATOR OF RNA POLYMERASE II TRANSCRIPTION SUBUNIT 29"/>
    <property type="match status" value="1"/>
</dbReference>
<dbReference type="InterPro" id="IPR052145">
    <property type="entry name" value="Mediator/Homeobox_domain"/>
</dbReference>
<keyword evidence="4" id="KW-1185">Reference proteome</keyword>
<feature type="transmembrane region" description="Helical" evidence="2">
    <location>
        <begin position="121"/>
        <end position="138"/>
    </location>
</feature>
<organism evidence="3 4">
    <name type="scientific">Entomortierella parvispora</name>
    <dbReference type="NCBI Taxonomy" id="205924"/>
    <lineage>
        <taxon>Eukaryota</taxon>
        <taxon>Fungi</taxon>
        <taxon>Fungi incertae sedis</taxon>
        <taxon>Mucoromycota</taxon>
        <taxon>Mortierellomycotina</taxon>
        <taxon>Mortierellomycetes</taxon>
        <taxon>Mortierellales</taxon>
        <taxon>Mortierellaceae</taxon>
        <taxon>Entomortierella</taxon>
    </lineage>
</organism>
<proteinExistence type="predicted"/>
<keyword evidence="2" id="KW-0472">Membrane</keyword>
<feature type="transmembrane region" description="Helical" evidence="2">
    <location>
        <begin position="225"/>
        <end position="245"/>
    </location>
</feature>
<evidence type="ECO:0000313" key="4">
    <source>
        <dbReference type="Proteomes" id="UP000827284"/>
    </source>
</evidence>
<dbReference type="NCBIfam" id="NF041646">
    <property type="entry name" value="VC0807_fam"/>
    <property type="match status" value="1"/>
</dbReference>
<feature type="compositionally biased region" description="Low complexity" evidence="1">
    <location>
        <begin position="309"/>
        <end position="357"/>
    </location>
</feature>
<keyword evidence="2" id="KW-1133">Transmembrane helix</keyword>
<feature type="transmembrane region" description="Helical" evidence="2">
    <location>
        <begin position="68"/>
        <end position="87"/>
    </location>
</feature>
<accession>A0A9P3H7C4</accession>
<feature type="transmembrane region" description="Helical" evidence="2">
    <location>
        <begin position="150"/>
        <end position="167"/>
    </location>
</feature>
<reference evidence="3" key="2">
    <citation type="journal article" date="2022" name="Microbiol. Resour. Announc.">
        <title>Whole-Genome Sequence of Entomortierella parvispora E1425, a Mucoromycotan Fungus Associated with Burkholderiaceae-Related Endosymbiotic Bacteria.</title>
        <authorList>
            <person name="Herlambang A."/>
            <person name="Guo Y."/>
            <person name="Takashima Y."/>
            <person name="Narisawa K."/>
            <person name="Ohta H."/>
            <person name="Nishizawa T."/>
        </authorList>
    </citation>
    <scope>NUCLEOTIDE SEQUENCE</scope>
    <source>
        <strain evidence="3">E1425</strain>
    </source>
</reference>